<dbReference type="AlphaFoldDB" id="A0A6J4VXK5"/>
<accession>A0A6J4VXK5</accession>
<dbReference type="Gene3D" id="1.20.140.70">
    <property type="entry name" value="Oligopeptidase f, N-terminal domain"/>
    <property type="match status" value="1"/>
</dbReference>
<keyword evidence="1 6" id="KW-0645">Protease</keyword>
<dbReference type="PANTHER" id="PTHR11804:SF84">
    <property type="entry name" value="SACCHAROLYSIN"/>
    <property type="match status" value="1"/>
</dbReference>
<keyword evidence="2 6" id="KW-0479">Metal-binding</keyword>
<dbReference type="EMBL" id="CADCWL010000258">
    <property type="protein sequence ID" value="CAA9586250.1"/>
    <property type="molecule type" value="Genomic_DNA"/>
</dbReference>
<evidence type="ECO:0000256" key="4">
    <source>
        <dbReference type="ARBA" id="ARBA00022833"/>
    </source>
</evidence>
<dbReference type="InterPro" id="IPR013647">
    <property type="entry name" value="OligopepF_N_dom"/>
</dbReference>
<dbReference type="Gene3D" id="1.10.287.830">
    <property type="entry name" value="putative peptidase helix hairpin domain like"/>
    <property type="match status" value="1"/>
</dbReference>
<feature type="domain" description="Oligopeptidase F N-terminal" evidence="8">
    <location>
        <begin position="120"/>
        <end position="188"/>
    </location>
</feature>
<dbReference type="NCBIfam" id="TIGR00181">
    <property type="entry name" value="pepF"/>
    <property type="match status" value="1"/>
</dbReference>
<evidence type="ECO:0000313" key="9">
    <source>
        <dbReference type="EMBL" id="CAA9586250.1"/>
    </source>
</evidence>
<dbReference type="GO" id="GO:0006518">
    <property type="term" value="P:peptide metabolic process"/>
    <property type="evidence" value="ECO:0007669"/>
    <property type="project" value="TreeGrafter"/>
</dbReference>
<dbReference type="EC" id="3.4.24.-" evidence="6"/>
<dbReference type="SUPFAM" id="SSF55486">
    <property type="entry name" value="Metalloproteases ('zincins'), catalytic domain"/>
    <property type="match status" value="1"/>
</dbReference>
<dbReference type="Gene3D" id="1.10.1370.20">
    <property type="entry name" value="Oligoendopeptidase f, C-terminal domain"/>
    <property type="match status" value="1"/>
</dbReference>
<dbReference type="InterPro" id="IPR001567">
    <property type="entry name" value="Pept_M3A_M3B_dom"/>
</dbReference>
<protein>
    <recommendedName>
        <fullName evidence="6">Oligopeptidase F</fullName>
        <ecNumber evidence="6">3.4.24.-</ecNumber>
    </recommendedName>
</protein>
<dbReference type="GO" id="GO:0004222">
    <property type="term" value="F:metalloendopeptidase activity"/>
    <property type="evidence" value="ECO:0007669"/>
    <property type="project" value="UniProtKB-UniRule"/>
</dbReference>
<gene>
    <name evidence="9" type="ORF">AVDCRST_MAG19-4850</name>
</gene>
<evidence type="ECO:0000256" key="1">
    <source>
        <dbReference type="ARBA" id="ARBA00022670"/>
    </source>
</evidence>
<dbReference type="Pfam" id="PF01432">
    <property type="entry name" value="Peptidase_M3"/>
    <property type="match status" value="1"/>
</dbReference>
<proteinExistence type="inferred from homology"/>
<organism evidence="9">
    <name type="scientific">uncultured Thermomicrobiales bacterium</name>
    <dbReference type="NCBI Taxonomy" id="1645740"/>
    <lineage>
        <taxon>Bacteria</taxon>
        <taxon>Pseudomonadati</taxon>
        <taxon>Thermomicrobiota</taxon>
        <taxon>Thermomicrobia</taxon>
        <taxon>Thermomicrobiales</taxon>
        <taxon>environmental samples</taxon>
    </lineage>
</organism>
<dbReference type="GO" id="GO:0006508">
    <property type="term" value="P:proteolysis"/>
    <property type="evidence" value="ECO:0007669"/>
    <property type="project" value="UniProtKB-KW"/>
</dbReference>
<evidence type="ECO:0000256" key="3">
    <source>
        <dbReference type="ARBA" id="ARBA00022801"/>
    </source>
</evidence>
<keyword evidence="5 6" id="KW-0482">Metalloprotease</keyword>
<dbReference type="GO" id="GO:0046872">
    <property type="term" value="F:metal ion binding"/>
    <property type="evidence" value="ECO:0007669"/>
    <property type="project" value="UniProtKB-UniRule"/>
</dbReference>
<evidence type="ECO:0000259" key="8">
    <source>
        <dbReference type="Pfam" id="PF08439"/>
    </source>
</evidence>
<dbReference type="InterPro" id="IPR004438">
    <property type="entry name" value="Peptidase_M3B"/>
</dbReference>
<reference evidence="9" key="1">
    <citation type="submission" date="2020-02" db="EMBL/GenBank/DDBJ databases">
        <authorList>
            <person name="Meier V. D."/>
        </authorList>
    </citation>
    <scope>NUCLEOTIDE SEQUENCE</scope>
    <source>
        <strain evidence="9">AVDCRST_MAG19</strain>
    </source>
</reference>
<evidence type="ECO:0000256" key="2">
    <source>
        <dbReference type="ARBA" id="ARBA00022723"/>
    </source>
</evidence>
<name>A0A6J4VXK5_9BACT</name>
<evidence type="ECO:0000259" key="7">
    <source>
        <dbReference type="Pfam" id="PF01432"/>
    </source>
</evidence>
<comment type="function">
    <text evidence="6">Has oligopeptidase activity and degrades a variety of small bioactive peptides.</text>
</comment>
<dbReference type="InterPro" id="IPR045090">
    <property type="entry name" value="Pept_M3A_M3B"/>
</dbReference>
<keyword evidence="4 6" id="KW-0862">Zinc</keyword>
<keyword evidence="3 6" id="KW-0378">Hydrolase</keyword>
<sequence>MVAEVEQSEVLTRDRVAVEDTWDLTTIYPDETAEEADGARLRDQLAAARAHRGRLGESAEGLARALDDAMAVRLTVERLRVYAQLRRDEDTSDSAAMARYERSIAAAVEAAEALAFFDPELLALPEERLAALAADPALARYAHLLDDLRRRRPHVRSIEVEEVLAQQADVARGPSDAFTALDNADLDFGRVRDESGAEVALTKARHALLLRSQDREVRRGAHEAMTGAYLAHRHTLAALHGASVRTDVYQARVRGHASAREAALFDNNIPASVYDSLLSAVRGAGDVLARDLGLRRRVLGLDRLTTYDLSVPLSPEPERRYGYREAVDIVLGGLAPLGERYVTDLRAGFGARWVDVHETKGKRSGAYSWGVYGAPPVILMNWNGTIADVFTLAHEAGHAMHSFYADAALPYHDAGYPIFLAEIASTVNEVLLTWHLLDQTPPEDRLGRFALLNRFADTFFGTVVRQAMFAEFEHRTHAQTESGQPLTLAALNELYGELYEAYTPGVEVDDAVRINWGRVPHFYRAFYVYQYATGLSAAITLARAVRDEGASAQERYLALLAGGGSDYPLALLRKAGIDLTSPEPVRVALGEFERVVAEMERLVEDGVLAEAAAAS</sequence>
<evidence type="ECO:0000256" key="5">
    <source>
        <dbReference type="ARBA" id="ARBA00023049"/>
    </source>
</evidence>
<feature type="domain" description="Peptidase M3A/M3B catalytic" evidence="7">
    <location>
        <begin position="209"/>
        <end position="589"/>
    </location>
</feature>
<dbReference type="InterPro" id="IPR042088">
    <property type="entry name" value="OligoPept_F_C"/>
</dbReference>
<dbReference type="PANTHER" id="PTHR11804">
    <property type="entry name" value="PROTEASE M3 THIMET OLIGOPEPTIDASE-RELATED"/>
    <property type="match status" value="1"/>
</dbReference>
<dbReference type="Pfam" id="PF08439">
    <property type="entry name" value="Peptidase_M3_N"/>
    <property type="match status" value="1"/>
</dbReference>
<evidence type="ECO:0000256" key="6">
    <source>
        <dbReference type="RuleBase" id="RU368091"/>
    </source>
</evidence>
<comment type="cofactor">
    <cofactor evidence="6">
        <name>Zn(2+)</name>
        <dbReference type="ChEBI" id="CHEBI:29105"/>
    </cofactor>
    <text evidence="6">Binds 1 zinc ion.</text>
</comment>
<comment type="similarity">
    <text evidence="6">Belongs to the peptidase M3B family.</text>
</comment>
<dbReference type="CDD" id="cd09608">
    <property type="entry name" value="M3B_PepF"/>
    <property type="match status" value="1"/>
</dbReference>